<proteinExistence type="inferred from homology"/>
<name>A0A7X5ZI81_9GAMM</name>
<evidence type="ECO:0000259" key="4">
    <source>
        <dbReference type="PROSITE" id="PS51462"/>
    </source>
</evidence>
<evidence type="ECO:0000256" key="1">
    <source>
        <dbReference type="ARBA" id="ARBA00001946"/>
    </source>
</evidence>
<dbReference type="GO" id="GO:0005829">
    <property type="term" value="C:cytosol"/>
    <property type="evidence" value="ECO:0007669"/>
    <property type="project" value="TreeGrafter"/>
</dbReference>
<dbReference type="RefSeq" id="WP_166947552.1">
    <property type="nucleotide sequence ID" value="NZ_CP077072.1"/>
</dbReference>
<reference evidence="5 6" key="1">
    <citation type="submission" date="2020-03" db="EMBL/GenBank/DDBJ databases">
        <authorList>
            <person name="Lai Q."/>
        </authorList>
    </citation>
    <scope>NUCLEOTIDE SEQUENCE [LARGE SCALE GENOMIC DNA]</scope>
    <source>
        <strain evidence="5 6">CCUG 25036</strain>
    </source>
</reference>
<evidence type="ECO:0000313" key="6">
    <source>
        <dbReference type="Proteomes" id="UP000490980"/>
    </source>
</evidence>
<sequence>MNKRPTILATRDAPQDHFRRVEEVDLEFSNGERRTFHRLHSGGHGAVLIVAMRDADTVLLVREYGVGIDSYELGAPKGRIDEGETAEQAADRELKEEIGFGARSVQFLGTLSLSPSYMSHTIQVMLAQDLYPERLPGDEPEELEVVPWRMDKLHELIARDDVTDGRSIAALFMAREFLAGRYRPS</sequence>
<dbReference type="NCBIfam" id="NF008736">
    <property type="entry name" value="PRK11762.1"/>
    <property type="match status" value="1"/>
</dbReference>
<dbReference type="GO" id="GO:0006753">
    <property type="term" value="P:nucleoside phosphate metabolic process"/>
    <property type="evidence" value="ECO:0007669"/>
    <property type="project" value="TreeGrafter"/>
</dbReference>
<dbReference type="PROSITE" id="PS00893">
    <property type="entry name" value="NUDIX_BOX"/>
    <property type="match status" value="1"/>
</dbReference>
<dbReference type="PRINTS" id="PR00502">
    <property type="entry name" value="NUDIXFAMILY"/>
</dbReference>
<feature type="domain" description="Nudix hydrolase" evidence="4">
    <location>
        <begin position="42"/>
        <end position="175"/>
    </location>
</feature>
<dbReference type="PROSITE" id="PS51462">
    <property type="entry name" value="NUDIX"/>
    <property type="match status" value="1"/>
</dbReference>
<keyword evidence="2 3" id="KW-0378">Hydrolase</keyword>
<comment type="cofactor">
    <cofactor evidence="1">
        <name>Mg(2+)</name>
        <dbReference type="ChEBI" id="CHEBI:18420"/>
    </cofactor>
</comment>
<keyword evidence="6" id="KW-1185">Reference proteome</keyword>
<dbReference type="Pfam" id="PF00293">
    <property type="entry name" value="NUDIX"/>
    <property type="match status" value="1"/>
</dbReference>
<dbReference type="InterPro" id="IPR015797">
    <property type="entry name" value="NUDIX_hydrolase-like_dom_sf"/>
</dbReference>
<protein>
    <submittedName>
        <fullName evidence="5">ADP compounds hydrolase NudE</fullName>
    </submittedName>
</protein>
<accession>A0A7X5ZI81</accession>
<dbReference type="Proteomes" id="UP000490980">
    <property type="component" value="Unassembled WGS sequence"/>
</dbReference>
<dbReference type="FunFam" id="3.90.79.10:FF:000006">
    <property type="entry name" value="ADP compounds hydrolase NudE"/>
    <property type="match status" value="1"/>
</dbReference>
<dbReference type="InterPro" id="IPR020476">
    <property type="entry name" value="Nudix_hydrolase"/>
</dbReference>
<dbReference type="CDD" id="cd24156">
    <property type="entry name" value="NUDIX_ADPRase_NudE"/>
    <property type="match status" value="1"/>
</dbReference>
<dbReference type="InterPro" id="IPR020084">
    <property type="entry name" value="NUDIX_hydrolase_CS"/>
</dbReference>
<organism evidence="5 6">
    <name type="scientific">Luteibacter anthropi</name>
    <dbReference type="NCBI Taxonomy" id="564369"/>
    <lineage>
        <taxon>Bacteria</taxon>
        <taxon>Pseudomonadati</taxon>
        <taxon>Pseudomonadota</taxon>
        <taxon>Gammaproteobacteria</taxon>
        <taxon>Lysobacterales</taxon>
        <taxon>Rhodanobacteraceae</taxon>
        <taxon>Luteibacter</taxon>
    </lineage>
</organism>
<evidence type="ECO:0000313" key="5">
    <source>
        <dbReference type="EMBL" id="NII06514.1"/>
    </source>
</evidence>
<dbReference type="EMBL" id="JAARLZ010000004">
    <property type="protein sequence ID" value="NII06514.1"/>
    <property type="molecule type" value="Genomic_DNA"/>
</dbReference>
<evidence type="ECO:0000256" key="3">
    <source>
        <dbReference type="RuleBase" id="RU003476"/>
    </source>
</evidence>
<gene>
    <name evidence="5" type="primary">nudE</name>
    <name evidence="5" type="ORF">HBF25_08965</name>
</gene>
<dbReference type="InterPro" id="IPR000086">
    <property type="entry name" value="NUDIX_hydrolase_dom"/>
</dbReference>
<dbReference type="SUPFAM" id="SSF55811">
    <property type="entry name" value="Nudix"/>
    <property type="match status" value="1"/>
</dbReference>
<dbReference type="AlphaFoldDB" id="A0A7X5ZI81"/>
<dbReference type="GO" id="GO:0019693">
    <property type="term" value="P:ribose phosphate metabolic process"/>
    <property type="evidence" value="ECO:0007669"/>
    <property type="project" value="TreeGrafter"/>
</dbReference>
<dbReference type="GO" id="GO:0019144">
    <property type="term" value="F:ADP-sugar diphosphatase activity"/>
    <property type="evidence" value="ECO:0007669"/>
    <property type="project" value="TreeGrafter"/>
</dbReference>
<dbReference type="PANTHER" id="PTHR11839:SF12">
    <property type="entry name" value="ADP COMPOUNDS HYDROLASE NUDE"/>
    <property type="match status" value="1"/>
</dbReference>
<dbReference type="PANTHER" id="PTHR11839">
    <property type="entry name" value="UDP/ADP-SUGAR PYROPHOSPHATASE"/>
    <property type="match status" value="1"/>
</dbReference>
<comment type="caution">
    <text evidence="5">The sequence shown here is derived from an EMBL/GenBank/DDBJ whole genome shotgun (WGS) entry which is preliminary data.</text>
</comment>
<evidence type="ECO:0000256" key="2">
    <source>
        <dbReference type="ARBA" id="ARBA00022801"/>
    </source>
</evidence>
<comment type="similarity">
    <text evidence="3">Belongs to the Nudix hydrolase family.</text>
</comment>
<dbReference type="Gene3D" id="3.90.79.10">
    <property type="entry name" value="Nucleoside Triphosphate Pyrophosphohydrolase"/>
    <property type="match status" value="1"/>
</dbReference>